<gene>
    <name evidence="2" type="ORF">D0Y65_005278</name>
</gene>
<reference evidence="2 3" key="1">
    <citation type="submission" date="2018-09" db="EMBL/GenBank/DDBJ databases">
        <title>A high-quality reference genome of wild soybean provides a powerful tool to mine soybean genomes.</title>
        <authorList>
            <person name="Xie M."/>
            <person name="Chung C.Y.L."/>
            <person name="Li M.-W."/>
            <person name="Wong F.-L."/>
            <person name="Chan T.-F."/>
            <person name="Lam H.-M."/>
        </authorList>
    </citation>
    <scope>NUCLEOTIDE SEQUENCE [LARGE SCALE GENOMIC DNA]</scope>
    <source>
        <strain evidence="3">cv. W05</strain>
        <tissue evidence="2">Hypocotyl of etiolated seedlings</tissue>
    </source>
</reference>
<dbReference type="Proteomes" id="UP000289340">
    <property type="component" value="Chromosome 2"/>
</dbReference>
<proteinExistence type="predicted"/>
<accession>A0A445LV12</accession>
<dbReference type="InterPro" id="IPR002812">
    <property type="entry name" value="DHQS"/>
</dbReference>
<comment type="caution">
    <text evidence="2">The sequence shown here is derived from an EMBL/GenBank/DDBJ whole genome shotgun (WGS) entry which is preliminary data.</text>
</comment>
<evidence type="ECO:0000313" key="2">
    <source>
        <dbReference type="EMBL" id="RZC27048.1"/>
    </source>
</evidence>
<feature type="compositionally biased region" description="Basic and acidic residues" evidence="1">
    <location>
        <begin position="220"/>
        <end position="242"/>
    </location>
</feature>
<organism evidence="2 3">
    <name type="scientific">Glycine soja</name>
    <name type="common">Wild soybean</name>
    <dbReference type="NCBI Taxonomy" id="3848"/>
    <lineage>
        <taxon>Eukaryota</taxon>
        <taxon>Viridiplantae</taxon>
        <taxon>Streptophyta</taxon>
        <taxon>Embryophyta</taxon>
        <taxon>Tracheophyta</taxon>
        <taxon>Spermatophyta</taxon>
        <taxon>Magnoliopsida</taxon>
        <taxon>eudicotyledons</taxon>
        <taxon>Gunneridae</taxon>
        <taxon>Pentapetalae</taxon>
        <taxon>rosids</taxon>
        <taxon>fabids</taxon>
        <taxon>Fabales</taxon>
        <taxon>Fabaceae</taxon>
        <taxon>Papilionoideae</taxon>
        <taxon>50 kb inversion clade</taxon>
        <taxon>NPAAA clade</taxon>
        <taxon>indigoferoid/millettioid clade</taxon>
        <taxon>Phaseoleae</taxon>
        <taxon>Glycine</taxon>
        <taxon>Glycine subgen. Soja</taxon>
    </lineage>
</organism>
<name>A0A445LV12_GLYSO</name>
<dbReference type="GO" id="GO:0009073">
    <property type="term" value="P:aromatic amino acid family biosynthetic process"/>
    <property type="evidence" value="ECO:0007669"/>
    <property type="project" value="InterPro"/>
</dbReference>
<feature type="region of interest" description="Disordered" evidence="1">
    <location>
        <begin position="208"/>
        <end position="242"/>
    </location>
</feature>
<dbReference type="EMBL" id="QZWG01000002">
    <property type="protein sequence ID" value="RZC27048.1"/>
    <property type="molecule type" value="Genomic_DNA"/>
</dbReference>
<keyword evidence="3" id="KW-1185">Reference proteome</keyword>
<protein>
    <submittedName>
        <fullName evidence="2">Uncharacterized protein</fullName>
    </submittedName>
</protein>
<dbReference type="PANTHER" id="PTHR33563">
    <property type="match status" value="1"/>
</dbReference>
<evidence type="ECO:0000256" key="1">
    <source>
        <dbReference type="SAM" id="MobiDB-lite"/>
    </source>
</evidence>
<dbReference type="GO" id="GO:0003856">
    <property type="term" value="F:3-dehydroquinate synthase activity"/>
    <property type="evidence" value="ECO:0007669"/>
    <property type="project" value="InterPro"/>
</dbReference>
<sequence length="309" mass="35515">MLTLIAVMHQVITPMGYKSSVDSRLMFGANQKMIEAQAARKKEEYLNNPELAQISELYKSEKVGFKIETITGSSLKTVALKSAMKLKANWLILDRKMKNDEEYFLRKLSCGILRVRRFNKILRLREPLHLPQETQPGSTHETYTDSIPLPDTSTEHDLYVFSAETSPNSQGGDNQMNQEQGHTLKSLHDEEGFLTPDQLNMEEKDNSIKHMESQTQRSQHWQDEQKENRNNGNERDPKPKQKLEEKNCDITCSGSKRETEQKIFCTKVYQKGGERCSSFGGARNFYLGGAEEYTVCEQFFSLSNFHVKN</sequence>
<dbReference type="GO" id="GO:0016491">
    <property type="term" value="F:oxidoreductase activity"/>
    <property type="evidence" value="ECO:0007669"/>
    <property type="project" value="InterPro"/>
</dbReference>
<feature type="region of interest" description="Disordered" evidence="1">
    <location>
        <begin position="129"/>
        <end position="151"/>
    </location>
</feature>
<feature type="compositionally biased region" description="Polar residues" evidence="1">
    <location>
        <begin position="132"/>
        <end position="145"/>
    </location>
</feature>
<dbReference type="PANTHER" id="PTHR33563:SF5">
    <property type="entry name" value="USPA DOMAIN-CONTAINING PROTEIN"/>
    <property type="match status" value="1"/>
</dbReference>
<dbReference type="AlphaFoldDB" id="A0A445LV12"/>
<evidence type="ECO:0000313" key="3">
    <source>
        <dbReference type="Proteomes" id="UP000289340"/>
    </source>
</evidence>